<dbReference type="OrthoDB" id="9798496at2"/>
<organism evidence="4 5">
    <name type="scientific">Haematospirillum jordaniae</name>
    <dbReference type="NCBI Taxonomy" id="1549855"/>
    <lineage>
        <taxon>Bacteria</taxon>
        <taxon>Pseudomonadati</taxon>
        <taxon>Pseudomonadota</taxon>
        <taxon>Alphaproteobacteria</taxon>
        <taxon>Rhodospirillales</taxon>
        <taxon>Novispirillaceae</taxon>
        <taxon>Haematospirillum</taxon>
    </lineage>
</organism>
<dbReference type="SUPFAM" id="SSF53335">
    <property type="entry name" value="S-adenosyl-L-methionine-dependent methyltransferases"/>
    <property type="match status" value="1"/>
</dbReference>
<evidence type="ECO:0000256" key="3">
    <source>
        <dbReference type="ARBA" id="ARBA00030757"/>
    </source>
</evidence>
<dbReference type="InterPro" id="IPR029063">
    <property type="entry name" value="SAM-dependent_MTases_sf"/>
</dbReference>
<dbReference type="PANTHER" id="PTHR11579">
    <property type="entry name" value="PROTEIN-L-ISOASPARTATE O-METHYLTRANSFERASE"/>
    <property type="match status" value="1"/>
</dbReference>
<name>A0A143DEN1_9PROT</name>
<dbReference type="RefSeq" id="WP_066135540.1">
    <property type="nucleotide sequence ID" value="NZ_CP014525.1"/>
</dbReference>
<protein>
    <recommendedName>
        <fullName evidence="2">Protein-L-isoaspartate O-methyltransferase</fullName>
    </recommendedName>
    <alternativeName>
        <fullName evidence="3">Protein L-isoaspartyl methyltransferase</fullName>
    </alternativeName>
</protein>
<dbReference type="GO" id="GO:0004719">
    <property type="term" value="F:protein-L-isoaspartate (D-aspartate) O-methyltransferase activity"/>
    <property type="evidence" value="ECO:0007669"/>
    <property type="project" value="InterPro"/>
</dbReference>
<dbReference type="PANTHER" id="PTHR11579:SF18">
    <property type="entry name" value="PROTEIN-L-ISOASPARTATE O-METHYLTRANSFERASE"/>
    <property type="match status" value="1"/>
</dbReference>
<dbReference type="Proteomes" id="UP000076066">
    <property type="component" value="Chromosome"/>
</dbReference>
<dbReference type="Pfam" id="PF01135">
    <property type="entry name" value="PCMT"/>
    <property type="match status" value="1"/>
</dbReference>
<gene>
    <name evidence="4" type="ORF">AY555_08365</name>
</gene>
<dbReference type="GO" id="GO:0032259">
    <property type="term" value="P:methylation"/>
    <property type="evidence" value="ECO:0007669"/>
    <property type="project" value="UniProtKB-KW"/>
</dbReference>
<evidence type="ECO:0000256" key="2">
    <source>
        <dbReference type="ARBA" id="ARBA00013346"/>
    </source>
</evidence>
<sequence>MDYAIARHNMVEGQIRPNGVTDPAVIEAMTAVPREAFAPRHLRSVAYADDDLEIGNGRILMEPMVLARLLQAAEIDPSDVALEIGTGSGYATAVLSRMVSTVVSVESDLELIKGASATLTSLGVDNAAIVSAPLVSGYPAQAPYNVILVNGAVEFIPDALLEQIAPGGRLVAVLDKGGQGTAVLYTRSGNAVGHRRLFDANIPLLPGFRAPRRFQF</sequence>
<dbReference type="STRING" id="1549855.AY555_08365"/>
<dbReference type="GeneID" id="53317168"/>
<accession>A0A143DEN1</accession>
<dbReference type="Gene3D" id="3.40.50.150">
    <property type="entry name" value="Vaccinia Virus protein VP39"/>
    <property type="match status" value="1"/>
</dbReference>
<dbReference type="KEGG" id="hjo:AY555_08365"/>
<proteinExistence type="inferred from homology"/>
<dbReference type="GO" id="GO:0005737">
    <property type="term" value="C:cytoplasm"/>
    <property type="evidence" value="ECO:0007669"/>
    <property type="project" value="TreeGrafter"/>
</dbReference>
<comment type="similarity">
    <text evidence="1">Belongs to the methyltransferase superfamily. L-isoaspartyl/D-aspartyl protein methyltransferase family.</text>
</comment>
<reference evidence="4 5" key="1">
    <citation type="submission" date="2016-02" db="EMBL/GenBank/DDBJ databases">
        <title>Complete Genome of H5569, the type strain of the newly described species Haematospirillium jordaniae.</title>
        <authorList>
            <person name="Nicholson A.C."/>
            <person name="Humrighouse B.W."/>
            <person name="Loparov V."/>
            <person name="McQuiston J.R."/>
        </authorList>
    </citation>
    <scope>NUCLEOTIDE SEQUENCE [LARGE SCALE GENOMIC DNA]</scope>
    <source>
        <strain evidence="4 5">H5569</strain>
    </source>
</reference>
<dbReference type="EMBL" id="CP014525">
    <property type="protein sequence ID" value="AMW35184.1"/>
    <property type="molecule type" value="Genomic_DNA"/>
</dbReference>
<keyword evidence="4" id="KW-0808">Transferase</keyword>
<dbReference type="InterPro" id="IPR000682">
    <property type="entry name" value="PCMT"/>
</dbReference>
<evidence type="ECO:0000313" key="5">
    <source>
        <dbReference type="Proteomes" id="UP000076066"/>
    </source>
</evidence>
<evidence type="ECO:0000313" key="4">
    <source>
        <dbReference type="EMBL" id="AMW35184.1"/>
    </source>
</evidence>
<dbReference type="AlphaFoldDB" id="A0A143DEN1"/>
<keyword evidence="4" id="KW-0489">Methyltransferase</keyword>
<evidence type="ECO:0000256" key="1">
    <source>
        <dbReference type="ARBA" id="ARBA00005369"/>
    </source>
</evidence>
<keyword evidence="5" id="KW-1185">Reference proteome</keyword>